<dbReference type="AlphaFoldDB" id="A0A0V8GEG2"/>
<proteinExistence type="predicted"/>
<evidence type="ECO:0000313" key="2">
    <source>
        <dbReference type="Proteomes" id="UP000053797"/>
    </source>
</evidence>
<comment type="caution">
    <text evidence="1">The sequence shown here is derived from an EMBL/GenBank/DDBJ whole genome shotgun (WGS) entry which is preliminary data.</text>
</comment>
<gene>
    <name evidence="1" type="ORF">AS033_09995</name>
</gene>
<accession>A0A0V8GEG2</accession>
<dbReference type="EMBL" id="LNQL01000003">
    <property type="protein sequence ID" value="KSU48654.1"/>
    <property type="molecule type" value="Genomic_DNA"/>
</dbReference>
<dbReference type="OrthoDB" id="3578967at2"/>
<name>A0A0V8GEG2_9BACL</name>
<organism evidence="1 2">
    <name type="scientific">Exiguobacterium indicum</name>
    <dbReference type="NCBI Taxonomy" id="296995"/>
    <lineage>
        <taxon>Bacteria</taxon>
        <taxon>Bacillati</taxon>
        <taxon>Bacillota</taxon>
        <taxon>Bacilli</taxon>
        <taxon>Bacillales</taxon>
        <taxon>Bacillales Family XII. Incertae Sedis</taxon>
        <taxon>Exiguobacterium</taxon>
    </lineage>
</organism>
<sequence>MNRWLAAFPKRYEQDVRVVKACLPFAWTRLSPEAIEVNVEQEHIQLPMRVYVPEVAPDRIKQLTPTQQTILYCLYTRHHDGHVREYYLQQLLKNHPHDGWVLAYIIELASEYVRDIVDIIVPAIEQWDPEVKQRFVEDDPAYMKRIEDRMISYWNAYYRSSGERRSEADYPGFRIIESLREDASMEEV</sequence>
<protein>
    <submittedName>
        <fullName evidence="1">Uncharacterized protein</fullName>
    </submittedName>
</protein>
<reference evidence="1 2" key="1">
    <citation type="journal article" date="2015" name="Int. J. Syst. Evol. Microbiol.">
        <title>Exiguobacterium enclense sp. nov., isolated from sediment.</title>
        <authorList>
            <person name="Dastager S.G."/>
            <person name="Mawlankar R."/>
            <person name="Sonalkar V.V."/>
            <person name="Thorat M.N."/>
            <person name="Mual P."/>
            <person name="Verma A."/>
            <person name="Krishnamurthi S."/>
            <person name="Tang S.K."/>
            <person name="Li W.J."/>
        </authorList>
    </citation>
    <scope>NUCLEOTIDE SEQUENCE [LARGE SCALE GENOMIC DNA]</scope>
    <source>
        <strain evidence="1 2">NIO-1109</strain>
    </source>
</reference>
<dbReference type="Proteomes" id="UP000053797">
    <property type="component" value="Unassembled WGS sequence"/>
</dbReference>
<evidence type="ECO:0000313" key="1">
    <source>
        <dbReference type="EMBL" id="KSU48654.1"/>
    </source>
</evidence>
<dbReference type="RefSeq" id="WP_058265399.1">
    <property type="nucleotide sequence ID" value="NZ_FMYN01000003.1"/>
</dbReference>